<accession>A0ABX2IH23</accession>
<evidence type="ECO:0000313" key="7">
    <source>
        <dbReference type="Proteomes" id="UP000778523"/>
    </source>
</evidence>
<dbReference type="Proteomes" id="UP000778523">
    <property type="component" value="Unassembled WGS sequence"/>
</dbReference>
<keyword evidence="7" id="KW-1185">Reference proteome</keyword>
<organism evidence="6 7">
    <name type="scientific">Uliginosibacterium aquaticum</name>
    <dbReference type="NCBI Taxonomy" id="2731212"/>
    <lineage>
        <taxon>Bacteria</taxon>
        <taxon>Pseudomonadati</taxon>
        <taxon>Pseudomonadota</taxon>
        <taxon>Betaproteobacteria</taxon>
        <taxon>Rhodocyclales</taxon>
        <taxon>Zoogloeaceae</taxon>
        <taxon>Uliginosibacterium</taxon>
    </lineage>
</organism>
<evidence type="ECO:0000256" key="4">
    <source>
        <dbReference type="ARBA" id="ARBA00023186"/>
    </source>
</evidence>
<evidence type="ECO:0000256" key="3">
    <source>
        <dbReference type="ARBA" id="ARBA00022795"/>
    </source>
</evidence>
<evidence type="ECO:0000256" key="5">
    <source>
        <dbReference type="ARBA" id="ARBA00093797"/>
    </source>
</evidence>
<name>A0ABX2IH23_9RHOO</name>
<evidence type="ECO:0000256" key="2">
    <source>
        <dbReference type="ARBA" id="ARBA00022490"/>
    </source>
</evidence>
<protein>
    <recommendedName>
        <fullName evidence="5">Flagellar protein FliT</fullName>
    </recommendedName>
</protein>
<comment type="subcellular location">
    <subcellularLocation>
        <location evidence="1">Cytoplasm</location>
        <location evidence="1">Cytosol</location>
    </subcellularLocation>
</comment>
<gene>
    <name evidence="6" type="ORF">HJ583_009125</name>
</gene>
<comment type="caution">
    <text evidence="6">The sequence shown here is derived from an EMBL/GenBank/DDBJ whole genome shotgun (WGS) entry which is preliminary data.</text>
</comment>
<dbReference type="InterPro" id="IPR008622">
    <property type="entry name" value="FliT"/>
</dbReference>
<dbReference type="RefSeq" id="WP_170021635.1">
    <property type="nucleotide sequence ID" value="NZ_JABCSC020000002.1"/>
</dbReference>
<keyword evidence="3" id="KW-1005">Bacterial flagellum biogenesis</keyword>
<proteinExistence type="predicted"/>
<keyword evidence="2" id="KW-0963">Cytoplasm</keyword>
<keyword evidence="6" id="KW-0966">Cell projection</keyword>
<reference evidence="6 7" key="1">
    <citation type="submission" date="2020-06" db="EMBL/GenBank/DDBJ databases">
        <title>Draft genome of Uliginosibacterium sp. IMCC34675.</title>
        <authorList>
            <person name="Song J."/>
        </authorList>
    </citation>
    <scope>NUCLEOTIDE SEQUENCE [LARGE SCALE GENOMIC DNA]</scope>
    <source>
        <strain evidence="6 7">IMCC34675</strain>
    </source>
</reference>
<evidence type="ECO:0000313" key="6">
    <source>
        <dbReference type="EMBL" id="NSL55183.1"/>
    </source>
</evidence>
<keyword evidence="6" id="KW-0969">Cilium</keyword>
<keyword evidence="6" id="KW-0282">Flagellum</keyword>
<dbReference type="Pfam" id="PF05400">
    <property type="entry name" value="FliT"/>
    <property type="match status" value="1"/>
</dbReference>
<dbReference type="EMBL" id="JABCSC020000002">
    <property type="protein sequence ID" value="NSL55183.1"/>
    <property type="molecule type" value="Genomic_DNA"/>
</dbReference>
<sequence length="111" mass="12643">MDPTLPLYEAMHHLSSEMLVAARANDWDQFCLLEREAAELRDRLVRYEMPASPAPLDEGGRARKVALIQQILAEDREIRSHTDPWLEHVRALLAGNSRQRAINNAYGLRPG</sequence>
<keyword evidence="4" id="KW-0143">Chaperone</keyword>
<evidence type="ECO:0000256" key="1">
    <source>
        <dbReference type="ARBA" id="ARBA00004514"/>
    </source>
</evidence>
<dbReference type="Gene3D" id="1.20.58.380">
    <property type="entry name" value="Flagellar protein flit"/>
    <property type="match status" value="1"/>
</dbReference>